<dbReference type="GO" id="GO:0009897">
    <property type="term" value="C:external side of plasma membrane"/>
    <property type="evidence" value="ECO:0007669"/>
    <property type="project" value="TreeGrafter"/>
</dbReference>
<feature type="non-terminal residue" evidence="2">
    <location>
        <position position="96"/>
    </location>
</feature>
<feature type="domain" description="TNFR-Cys" evidence="1">
    <location>
        <begin position="17"/>
        <end position="55"/>
    </location>
</feature>
<dbReference type="PANTHER" id="PTHR47388:SF1">
    <property type="entry name" value="TUMOR NECROSIS FACTOR RECEPTOR SUPERFAMILY MEMBER 18"/>
    <property type="match status" value="1"/>
</dbReference>
<dbReference type="InterPro" id="IPR022318">
    <property type="entry name" value="TNFR_18"/>
</dbReference>
<dbReference type="GO" id="GO:0043066">
    <property type="term" value="P:negative regulation of apoptotic process"/>
    <property type="evidence" value="ECO:0007669"/>
    <property type="project" value="InterPro"/>
</dbReference>
<dbReference type="AlphaFoldDB" id="A0A7L3KZ35"/>
<protein>
    <submittedName>
        <fullName evidence="2">TNR18 factor</fullName>
    </submittedName>
</protein>
<dbReference type="PANTHER" id="PTHR47388">
    <property type="entry name" value="TUMOR NECROSIS FACTOR RECEPTOR SUPERFAMILY MEMBER 18"/>
    <property type="match status" value="1"/>
</dbReference>
<name>A0A7L3KZ35_9CHAR</name>
<dbReference type="SMART" id="SM00208">
    <property type="entry name" value="TNFR"/>
    <property type="match status" value="2"/>
</dbReference>
<keyword evidence="3" id="KW-1185">Reference proteome</keyword>
<feature type="non-terminal residue" evidence="2">
    <location>
        <position position="1"/>
    </location>
</feature>
<dbReference type="GO" id="GO:0045785">
    <property type="term" value="P:positive regulation of cell adhesion"/>
    <property type="evidence" value="ECO:0007669"/>
    <property type="project" value="TreeGrafter"/>
</dbReference>
<feature type="domain" description="TNFR-Cys" evidence="1">
    <location>
        <begin position="58"/>
        <end position="96"/>
    </location>
</feature>
<dbReference type="EMBL" id="VZTY01000040">
    <property type="protein sequence ID" value="NXU47006.1"/>
    <property type="molecule type" value="Genomic_DNA"/>
</dbReference>
<organism evidence="2 3">
    <name type="scientific">Turnix velox</name>
    <name type="common">Little buttonquail</name>
    <dbReference type="NCBI Taxonomy" id="2529409"/>
    <lineage>
        <taxon>Eukaryota</taxon>
        <taxon>Metazoa</taxon>
        <taxon>Chordata</taxon>
        <taxon>Craniata</taxon>
        <taxon>Vertebrata</taxon>
        <taxon>Euteleostomi</taxon>
        <taxon>Archelosauria</taxon>
        <taxon>Archosauria</taxon>
        <taxon>Dinosauria</taxon>
        <taxon>Saurischia</taxon>
        <taxon>Theropoda</taxon>
        <taxon>Coelurosauria</taxon>
        <taxon>Aves</taxon>
        <taxon>Neognathae</taxon>
        <taxon>Neoaves</taxon>
        <taxon>Charadriiformes</taxon>
        <taxon>Turnicidae</taxon>
        <taxon>Turnix</taxon>
    </lineage>
</organism>
<evidence type="ECO:0000313" key="3">
    <source>
        <dbReference type="Proteomes" id="UP000582182"/>
    </source>
</evidence>
<dbReference type="Gene3D" id="2.10.50.10">
    <property type="entry name" value="Tumor Necrosis Factor Receptor, subunit A, domain 2"/>
    <property type="match status" value="1"/>
</dbReference>
<accession>A0A7L3KZ35</accession>
<dbReference type="OrthoDB" id="9374769at2759"/>
<gene>
    <name evidence="2" type="primary">Tnfrsf18</name>
    <name evidence="2" type="ORF">TURVEL_R06474</name>
</gene>
<dbReference type="InterPro" id="IPR053107">
    <property type="entry name" value="TNFRSF18"/>
</dbReference>
<evidence type="ECO:0000313" key="2">
    <source>
        <dbReference type="EMBL" id="NXU47006.1"/>
    </source>
</evidence>
<dbReference type="Proteomes" id="UP000582182">
    <property type="component" value="Unassembled WGS sequence"/>
</dbReference>
<dbReference type="GO" id="GO:0005031">
    <property type="term" value="F:tumor necrosis factor receptor activity"/>
    <property type="evidence" value="ECO:0007669"/>
    <property type="project" value="InterPro"/>
</dbReference>
<dbReference type="PRINTS" id="PR01968">
    <property type="entry name" value="TNFACTORR18"/>
</dbReference>
<sequence>PGADGVCASVRDLDCKCKQGYSCSDIACLYCSKLPQCEEGQELVKIGLEDFSFRCKPCETGTYSSAKNGWCHNWTDCESLGFLTLTAGNSTHDAVC</sequence>
<dbReference type="InterPro" id="IPR001368">
    <property type="entry name" value="TNFR/NGFR_Cys_rich_reg"/>
</dbReference>
<evidence type="ECO:0000259" key="1">
    <source>
        <dbReference type="SMART" id="SM00208"/>
    </source>
</evidence>
<comment type="caution">
    <text evidence="2">The sequence shown here is derived from an EMBL/GenBank/DDBJ whole genome shotgun (WGS) entry which is preliminary data.</text>
</comment>
<proteinExistence type="predicted"/>
<reference evidence="2 3" key="1">
    <citation type="submission" date="2019-09" db="EMBL/GenBank/DDBJ databases">
        <title>Bird 10,000 Genomes (B10K) Project - Family phase.</title>
        <authorList>
            <person name="Zhang G."/>
        </authorList>
    </citation>
    <scope>NUCLEOTIDE SEQUENCE [LARGE SCALE GENOMIC DNA]</scope>
    <source>
        <strain evidence="2">B10K-DU-029-46</strain>
    </source>
</reference>